<feature type="binding site" evidence="5">
    <location>
        <begin position="16"/>
        <end position="21"/>
    </location>
    <ligand>
        <name>ATP</name>
        <dbReference type="ChEBI" id="CHEBI:30616"/>
    </ligand>
</feature>
<keyword evidence="5 7" id="KW-0418">Kinase</keyword>
<keyword evidence="3 5" id="KW-0067">ATP-binding</keyword>
<dbReference type="GO" id="GO:0005524">
    <property type="term" value="F:ATP binding"/>
    <property type="evidence" value="ECO:0007669"/>
    <property type="project" value="UniProtKB-UniRule"/>
</dbReference>
<dbReference type="CDD" id="cd02022">
    <property type="entry name" value="DPCK"/>
    <property type="match status" value="1"/>
</dbReference>
<dbReference type="EC" id="2.7.1.24" evidence="5 6"/>
<comment type="function">
    <text evidence="5">Catalyzes the phosphorylation of the 3'-hydroxyl group of dephosphocoenzyme A to form coenzyme A.</text>
</comment>
<organism evidence="7 8">
    <name type="scientific">Marinibactrum halimedae</name>
    <dbReference type="NCBI Taxonomy" id="1444977"/>
    <lineage>
        <taxon>Bacteria</taxon>
        <taxon>Pseudomonadati</taxon>
        <taxon>Pseudomonadota</taxon>
        <taxon>Gammaproteobacteria</taxon>
        <taxon>Cellvibrionales</taxon>
        <taxon>Cellvibrionaceae</taxon>
        <taxon>Marinibactrum</taxon>
    </lineage>
</organism>
<dbReference type="GO" id="GO:0005737">
    <property type="term" value="C:cytoplasm"/>
    <property type="evidence" value="ECO:0007669"/>
    <property type="project" value="UniProtKB-SubCell"/>
</dbReference>
<gene>
    <name evidence="5 7" type="primary">coaE</name>
    <name evidence="7" type="ORF">GCM10007877_36550</name>
</gene>
<evidence type="ECO:0000313" key="8">
    <source>
        <dbReference type="Proteomes" id="UP001156870"/>
    </source>
</evidence>
<comment type="similarity">
    <text evidence="1 5">Belongs to the CoaE family.</text>
</comment>
<dbReference type="GO" id="GO:0004140">
    <property type="term" value="F:dephospho-CoA kinase activity"/>
    <property type="evidence" value="ECO:0007669"/>
    <property type="project" value="UniProtKB-UniRule"/>
</dbReference>
<dbReference type="AlphaFoldDB" id="A0AA37WQC9"/>
<dbReference type="HAMAP" id="MF_00376">
    <property type="entry name" value="Dephospho_CoA_kinase"/>
    <property type="match status" value="1"/>
</dbReference>
<dbReference type="EMBL" id="BSPD01000094">
    <property type="protein sequence ID" value="GLS27936.1"/>
    <property type="molecule type" value="Genomic_DNA"/>
</dbReference>
<keyword evidence="5" id="KW-0963">Cytoplasm</keyword>
<comment type="catalytic activity">
    <reaction evidence="5">
        <text>3'-dephospho-CoA + ATP = ADP + CoA + H(+)</text>
        <dbReference type="Rhea" id="RHEA:18245"/>
        <dbReference type="ChEBI" id="CHEBI:15378"/>
        <dbReference type="ChEBI" id="CHEBI:30616"/>
        <dbReference type="ChEBI" id="CHEBI:57287"/>
        <dbReference type="ChEBI" id="CHEBI:57328"/>
        <dbReference type="ChEBI" id="CHEBI:456216"/>
        <dbReference type="EC" id="2.7.1.24"/>
    </reaction>
</comment>
<evidence type="ECO:0000256" key="3">
    <source>
        <dbReference type="ARBA" id="ARBA00022840"/>
    </source>
</evidence>
<evidence type="ECO:0000256" key="6">
    <source>
        <dbReference type="NCBIfam" id="TIGR00152"/>
    </source>
</evidence>
<comment type="subcellular location">
    <subcellularLocation>
        <location evidence="5">Cytoplasm</location>
    </subcellularLocation>
</comment>
<name>A0AA37WQC9_9GAMM</name>
<dbReference type="GO" id="GO:0015937">
    <property type="term" value="P:coenzyme A biosynthetic process"/>
    <property type="evidence" value="ECO:0007669"/>
    <property type="project" value="UniProtKB-UniRule"/>
</dbReference>
<dbReference type="PROSITE" id="PS51219">
    <property type="entry name" value="DPCK"/>
    <property type="match status" value="1"/>
</dbReference>
<dbReference type="InterPro" id="IPR027417">
    <property type="entry name" value="P-loop_NTPase"/>
</dbReference>
<comment type="pathway">
    <text evidence="5">Cofactor biosynthesis; coenzyme A biosynthesis; CoA from (R)-pantothenate: step 5/5.</text>
</comment>
<keyword evidence="5" id="KW-0808">Transferase</keyword>
<keyword evidence="8" id="KW-1185">Reference proteome</keyword>
<dbReference type="Pfam" id="PF01121">
    <property type="entry name" value="CoaE"/>
    <property type="match status" value="1"/>
</dbReference>
<reference evidence="7 8" key="1">
    <citation type="journal article" date="2014" name="Int. J. Syst. Evol. Microbiol.">
        <title>Complete genome sequence of Corynebacterium casei LMG S-19264T (=DSM 44701T), isolated from a smear-ripened cheese.</title>
        <authorList>
            <consortium name="US DOE Joint Genome Institute (JGI-PGF)"/>
            <person name="Walter F."/>
            <person name="Albersmeier A."/>
            <person name="Kalinowski J."/>
            <person name="Ruckert C."/>
        </authorList>
    </citation>
    <scope>NUCLEOTIDE SEQUENCE [LARGE SCALE GENOMIC DNA]</scope>
    <source>
        <strain evidence="7 8">NBRC 110095</strain>
    </source>
</reference>
<dbReference type="PANTHER" id="PTHR10695:SF46">
    <property type="entry name" value="BIFUNCTIONAL COENZYME A SYNTHASE-RELATED"/>
    <property type="match status" value="1"/>
</dbReference>
<dbReference type="RefSeq" id="WP_232594823.1">
    <property type="nucleotide sequence ID" value="NZ_BSPD01000094.1"/>
</dbReference>
<evidence type="ECO:0000256" key="1">
    <source>
        <dbReference type="ARBA" id="ARBA00009018"/>
    </source>
</evidence>
<dbReference type="InterPro" id="IPR001977">
    <property type="entry name" value="Depp_CoAkinase"/>
</dbReference>
<evidence type="ECO:0000256" key="4">
    <source>
        <dbReference type="ARBA" id="ARBA00022993"/>
    </source>
</evidence>
<evidence type="ECO:0000256" key="5">
    <source>
        <dbReference type="HAMAP-Rule" id="MF_00376"/>
    </source>
</evidence>
<accession>A0AA37WQC9</accession>
<protein>
    <recommendedName>
        <fullName evidence="5 6">Dephospho-CoA kinase</fullName>
        <ecNumber evidence="5 6">2.7.1.24</ecNumber>
    </recommendedName>
    <alternativeName>
        <fullName evidence="5">Dephosphocoenzyme A kinase</fullName>
    </alternativeName>
</protein>
<dbReference type="NCBIfam" id="TIGR00152">
    <property type="entry name" value="dephospho-CoA kinase"/>
    <property type="match status" value="1"/>
</dbReference>
<sequence>MNSLQPLKIGLTGGIGSGKSAVVDQFIKLGIPVMDADDVARDVVAPGEPALESIFAYFGEHLRLDNGELNRKALRELVFTNKDKKTWLEQLLHPLIRQRISTFLNTDHPHYCVLASPLLIETQQTKMVDKVVVVDVPVEVQLQRTVHRDGSNQELVQKIIDSQIDRTARCKQADFILDNRGSFDALAEQVKALHEQLVRT</sequence>
<evidence type="ECO:0000256" key="2">
    <source>
        <dbReference type="ARBA" id="ARBA00022741"/>
    </source>
</evidence>
<dbReference type="Gene3D" id="3.40.50.300">
    <property type="entry name" value="P-loop containing nucleotide triphosphate hydrolases"/>
    <property type="match status" value="1"/>
</dbReference>
<dbReference type="PANTHER" id="PTHR10695">
    <property type="entry name" value="DEPHOSPHO-COA KINASE-RELATED"/>
    <property type="match status" value="1"/>
</dbReference>
<keyword evidence="4 5" id="KW-0173">Coenzyme A biosynthesis</keyword>
<evidence type="ECO:0000313" key="7">
    <source>
        <dbReference type="EMBL" id="GLS27936.1"/>
    </source>
</evidence>
<dbReference type="Proteomes" id="UP001156870">
    <property type="component" value="Unassembled WGS sequence"/>
</dbReference>
<dbReference type="SUPFAM" id="SSF52540">
    <property type="entry name" value="P-loop containing nucleoside triphosphate hydrolases"/>
    <property type="match status" value="1"/>
</dbReference>
<comment type="caution">
    <text evidence="7">The sequence shown here is derived from an EMBL/GenBank/DDBJ whole genome shotgun (WGS) entry which is preliminary data.</text>
</comment>
<proteinExistence type="inferred from homology"/>
<keyword evidence="2 5" id="KW-0547">Nucleotide-binding</keyword>